<feature type="compositionally biased region" description="Gly residues" evidence="1">
    <location>
        <begin position="27"/>
        <end position="37"/>
    </location>
</feature>
<protein>
    <recommendedName>
        <fullName evidence="4">Cobyrinic acid a,c-diamide synthase</fullName>
    </recommendedName>
</protein>
<evidence type="ECO:0000313" key="2">
    <source>
        <dbReference type="EMBL" id="EHR51679.1"/>
    </source>
</evidence>
<dbReference type="eggNOG" id="ENOG5032YHZ">
    <property type="taxonomic scope" value="Bacteria"/>
</dbReference>
<feature type="region of interest" description="Disordered" evidence="1">
    <location>
        <begin position="1"/>
        <end position="63"/>
    </location>
</feature>
<dbReference type="AlphaFoldDB" id="H5WWR6"/>
<sequence>MFEESLDEHPGETEDAPAGTTVAENGGPDGGEGGAGVGSSPDERRLARAGNGRRGSGRQKHDAKITVYMSGEELLAMEHARLTLRGTHGLVVDRGRIVREAVAVLLADFDQHGEDSVLVGRLRDVDLGTEEAAN</sequence>
<dbReference type="HOGENOM" id="CLU_102567_1_0_11"/>
<dbReference type="STRING" id="882083.SacmaDRAFT_3459"/>
<proteinExistence type="predicted"/>
<gene>
    <name evidence="2" type="ORF">SacmaDRAFT_3459</name>
</gene>
<keyword evidence="3" id="KW-1185">Reference proteome</keyword>
<organism evidence="2 3">
    <name type="scientific">Saccharomonospora marina XMU15</name>
    <dbReference type="NCBI Taxonomy" id="882083"/>
    <lineage>
        <taxon>Bacteria</taxon>
        <taxon>Bacillati</taxon>
        <taxon>Actinomycetota</taxon>
        <taxon>Actinomycetes</taxon>
        <taxon>Pseudonocardiales</taxon>
        <taxon>Pseudonocardiaceae</taxon>
        <taxon>Saccharomonospora</taxon>
    </lineage>
</organism>
<accession>H5WWR6</accession>
<reference evidence="2 3" key="1">
    <citation type="journal article" date="2012" name="Stand. Genomic Sci.">
        <title>Genome sequence of the ocean sediment bacterium Saccharomonospora marina type strain (XMU15(T)).</title>
        <authorList>
            <person name="Klenk H.P."/>
            <person name="Lu M."/>
            <person name="Lucas S."/>
            <person name="Lapidus A."/>
            <person name="Copeland A."/>
            <person name="Pitluck S."/>
            <person name="Goodwin L.A."/>
            <person name="Han C."/>
            <person name="Tapia R."/>
            <person name="Brambilla E.M."/>
            <person name="Potter G."/>
            <person name="Land M."/>
            <person name="Ivanova N."/>
            <person name="Rohde M."/>
            <person name="Goker M."/>
            <person name="Detter J.C."/>
            <person name="Li W.J."/>
            <person name="Kyrpides N.C."/>
            <person name="Woyke T."/>
        </authorList>
    </citation>
    <scope>NUCLEOTIDE SEQUENCE [LARGE SCALE GENOMIC DNA]</scope>
    <source>
        <strain evidence="2 3">XMU15</strain>
    </source>
</reference>
<evidence type="ECO:0008006" key="4">
    <source>
        <dbReference type="Google" id="ProtNLM"/>
    </source>
</evidence>
<dbReference type="Proteomes" id="UP000004926">
    <property type="component" value="Chromosome"/>
</dbReference>
<dbReference type="EMBL" id="CM001439">
    <property type="protein sequence ID" value="EHR51679.1"/>
    <property type="molecule type" value="Genomic_DNA"/>
</dbReference>
<evidence type="ECO:0000313" key="3">
    <source>
        <dbReference type="Proteomes" id="UP000004926"/>
    </source>
</evidence>
<evidence type="ECO:0000256" key="1">
    <source>
        <dbReference type="SAM" id="MobiDB-lite"/>
    </source>
</evidence>
<name>H5WWR6_9PSEU</name>